<dbReference type="Gene3D" id="1.10.3720.10">
    <property type="entry name" value="MetI-like"/>
    <property type="match status" value="1"/>
</dbReference>
<feature type="transmembrane region" description="Helical" evidence="7">
    <location>
        <begin position="73"/>
        <end position="96"/>
    </location>
</feature>
<keyword evidence="5 7" id="KW-1133">Transmembrane helix</keyword>
<comment type="similarity">
    <text evidence="7">Belongs to the binding-protein-dependent transport system permease family.</text>
</comment>
<comment type="subcellular location">
    <subcellularLocation>
        <location evidence="1 7">Cell membrane</location>
        <topology evidence="1 7">Multi-pass membrane protein</topology>
    </subcellularLocation>
</comment>
<evidence type="ECO:0000313" key="10">
    <source>
        <dbReference type="Proteomes" id="UP000078454"/>
    </source>
</evidence>
<feature type="transmembrane region" description="Helical" evidence="7">
    <location>
        <begin position="181"/>
        <end position="203"/>
    </location>
</feature>
<evidence type="ECO:0000256" key="6">
    <source>
        <dbReference type="ARBA" id="ARBA00023136"/>
    </source>
</evidence>
<keyword evidence="4 7" id="KW-0812">Transmembrane</keyword>
<name>A0A198A0M7_9BACL</name>
<dbReference type="Proteomes" id="UP000078454">
    <property type="component" value="Unassembled WGS sequence"/>
</dbReference>
<dbReference type="RefSeq" id="WP_068669280.1">
    <property type="nucleotide sequence ID" value="NZ_LYPB01000088.1"/>
</dbReference>
<dbReference type="EMBL" id="LYPB01000088">
    <property type="protein sequence ID" value="OAS14730.1"/>
    <property type="molecule type" value="Genomic_DNA"/>
</dbReference>
<evidence type="ECO:0000256" key="1">
    <source>
        <dbReference type="ARBA" id="ARBA00004651"/>
    </source>
</evidence>
<dbReference type="PANTHER" id="PTHR43744:SF9">
    <property type="entry name" value="POLYGALACTURONAN_RHAMNOGALACTURONAN TRANSPORT SYSTEM PERMEASE PROTEIN YTCP"/>
    <property type="match status" value="1"/>
</dbReference>
<keyword evidence="6 7" id="KW-0472">Membrane</keyword>
<keyword evidence="10" id="KW-1185">Reference proteome</keyword>
<gene>
    <name evidence="9" type="ORF">A8708_23820</name>
</gene>
<feature type="transmembrane region" description="Helical" evidence="7">
    <location>
        <begin position="142"/>
        <end position="160"/>
    </location>
</feature>
<protein>
    <submittedName>
        <fullName evidence="9">ABC transporter permease</fullName>
    </submittedName>
</protein>
<proteinExistence type="inferred from homology"/>
<evidence type="ECO:0000256" key="2">
    <source>
        <dbReference type="ARBA" id="ARBA00022448"/>
    </source>
</evidence>
<evidence type="ECO:0000259" key="8">
    <source>
        <dbReference type="PROSITE" id="PS50928"/>
    </source>
</evidence>
<dbReference type="PROSITE" id="PS50928">
    <property type="entry name" value="ABC_TM1"/>
    <property type="match status" value="1"/>
</dbReference>
<dbReference type="Pfam" id="PF00528">
    <property type="entry name" value="BPD_transp_1"/>
    <property type="match status" value="1"/>
</dbReference>
<comment type="caution">
    <text evidence="9">The sequence shown here is derived from an EMBL/GenBank/DDBJ whole genome shotgun (WGS) entry which is preliminary data.</text>
</comment>
<dbReference type="CDD" id="cd06261">
    <property type="entry name" value="TM_PBP2"/>
    <property type="match status" value="1"/>
</dbReference>
<dbReference type="SUPFAM" id="SSF161098">
    <property type="entry name" value="MetI-like"/>
    <property type="match status" value="1"/>
</dbReference>
<dbReference type="InterPro" id="IPR000515">
    <property type="entry name" value="MetI-like"/>
</dbReference>
<evidence type="ECO:0000256" key="7">
    <source>
        <dbReference type="RuleBase" id="RU363032"/>
    </source>
</evidence>
<feature type="domain" description="ABC transmembrane type-1" evidence="8">
    <location>
        <begin position="73"/>
        <end position="272"/>
    </location>
</feature>
<organism evidence="9 10">
    <name type="scientific">Paenibacillus oryzisoli</name>
    <dbReference type="NCBI Taxonomy" id="1850517"/>
    <lineage>
        <taxon>Bacteria</taxon>
        <taxon>Bacillati</taxon>
        <taxon>Bacillota</taxon>
        <taxon>Bacilli</taxon>
        <taxon>Bacillales</taxon>
        <taxon>Paenibacillaceae</taxon>
        <taxon>Paenibacillus</taxon>
    </lineage>
</organism>
<dbReference type="OrthoDB" id="157184at2"/>
<evidence type="ECO:0000256" key="3">
    <source>
        <dbReference type="ARBA" id="ARBA00022475"/>
    </source>
</evidence>
<feature type="transmembrane region" description="Helical" evidence="7">
    <location>
        <begin position="12"/>
        <end position="34"/>
    </location>
</feature>
<feature type="transmembrane region" description="Helical" evidence="7">
    <location>
        <begin position="255"/>
        <end position="273"/>
    </location>
</feature>
<keyword evidence="2 7" id="KW-0813">Transport</keyword>
<dbReference type="InterPro" id="IPR035906">
    <property type="entry name" value="MetI-like_sf"/>
</dbReference>
<reference evidence="9 10" key="1">
    <citation type="submission" date="2016-05" db="EMBL/GenBank/DDBJ databases">
        <title>Paenibacillus sp. 1ZS3-15 nov., isolated from the rhizosphere soil.</title>
        <authorList>
            <person name="Zhang X.X."/>
            <person name="Zhang J."/>
        </authorList>
    </citation>
    <scope>NUCLEOTIDE SEQUENCE [LARGE SCALE GENOMIC DNA]</scope>
    <source>
        <strain evidence="9 10">1ZS3-15</strain>
    </source>
</reference>
<feature type="transmembrane region" description="Helical" evidence="7">
    <location>
        <begin position="108"/>
        <end position="130"/>
    </location>
</feature>
<sequence length="288" mass="32301">MKSIRGESLFGYVNVILLSLLSISTIVPFIHIIAKSLSSETYLLAKEIWLWPKGFNFTSYEYVLSYKQFYISFWNSLIITVVGTAVSMAVTILAAFPLSRRQFPLKRGLMLFFVITMFFSGGLIPTYLVVKQLGLLNTLWSIMLPLALAPFNLILVRNFFLSLPEALEESAIMDGASNIRVLTWIYLPLSIPTIATIAMFYAVGYWNSFFQAMMYITDRGLMPLQVFLMQIVTNAKTGDMTTGDILSELTPESTTAAAIICVVFPILCVYPFIQKYFVKGVMLGAVKG</sequence>
<dbReference type="AlphaFoldDB" id="A0A198A0M7"/>
<evidence type="ECO:0000313" key="9">
    <source>
        <dbReference type="EMBL" id="OAS14730.1"/>
    </source>
</evidence>
<evidence type="ECO:0000256" key="4">
    <source>
        <dbReference type="ARBA" id="ARBA00022692"/>
    </source>
</evidence>
<accession>A0A198A0M7</accession>
<dbReference type="STRING" id="1850517.A8708_23820"/>
<dbReference type="GO" id="GO:0055085">
    <property type="term" value="P:transmembrane transport"/>
    <property type="evidence" value="ECO:0007669"/>
    <property type="project" value="InterPro"/>
</dbReference>
<dbReference type="GO" id="GO:0005886">
    <property type="term" value="C:plasma membrane"/>
    <property type="evidence" value="ECO:0007669"/>
    <property type="project" value="UniProtKB-SubCell"/>
</dbReference>
<evidence type="ECO:0000256" key="5">
    <source>
        <dbReference type="ARBA" id="ARBA00022989"/>
    </source>
</evidence>
<keyword evidence="3" id="KW-1003">Cell membrane</keyword>
<dbReference type="PANTHER" id="PTHR43744">
    <property type="entry name" value="ABC TRANSPORTER PERMEASE PROTEIN MG189-RELATED-RELATED"/>
    <property type="match status" value="1"/>
</dbReference>